<dbReference type="RefSeq" id="WP_110523652.1">
    <property type="nucleotide sequence ID" value="NZ_QKOE01000003.1"/>
</dbReference>
<feature type="transmembrane region" description="Helical" evidence="1">
    <location>
        <begin position="104"/>
        <end position="126"/>
    </location>
</feature>
<dbReference type="AlphaFoldDB" id="A0A323VBK9"/>
<feature type="transmembrane region" description="Helical" evidence="1">
    <location>
        <begin position="249"/>
        <end position="268"/>
    </location>
</feature>
<accession>A0A323VBK9</accession>
<proteinExistence type="predicted"/>
<protein>
    <submittedName>
        <fullName evidence="2">DUF2157 domain-containing protein</fullName>
    </submittedName>
</protein>
<dbReference type="OrthoDB" id="1675191at2"/>
<reference evidence="2 3" key="1">
    <citation type="submission" date="2018-06" db="EMBL/GenBank/DDBJ databases">
        <title>Azoarcus communis strain SWub3 genome.</title>
        <authorList>
            <person name="Zorraquino Salvo V."/>
            <person name="Toubiana D."/>
            <person name="Blumwald E."/>
        </authorList>
    </citation>
    <scope>NUCLEOTIDE SEQUENCE [LARGE SCALE GENOMIC DNA]</scope>
    <source>
        <strain evidence="2 3">SWub3</strain>
    </source>
</reference>
<organism evidence="2 3">
    <name type="scientific">Parazoarcus communis SWub3 = DSM 12120</name>
    <dbReference type="NCBI Taxonomy" id="1121029"/>
    <lineage>
        <taxon>Bacteria</taxon>
        <taxon>Pseudomonadati</taxon>
        <taxon>Pseudomonadota</taxon>
        <taxon>Betaproteobacteria</taxon>
        <taxon>Rhodocyclales</taxon>
        <taxon>Zoogloeaceae</taxon>
        <taxon>Parazoarcus</taxon>
    </lineage>
</organism>
<feature type="transmembrane region" description="Helical" evidence="1">
    <location>
        <begin position="198"/>
        <end position="214"/>
    </location>
</feature>
<sequence length="344" mass="38767">MNLDREHLQDAVQQGLLSEQQAVRLWQFLSDRGQDTPSFRFTHILYYLGGMLAIGAMSLFMTLGWERFGGWGLFAIAVTYAGAGLWLTEYFLNRRGLPIPAGITAAFVVALTPLAVYGLQIALGWWPEGAVFRSYHTRIDWRWLFMEFATLASGVIMLWRYRLPFLVMPVAVTLWYMSMDLTPFLAGDAGMVWELRKLVSLWFGLLMVLLAFWVDIRTRSAKDYAFWLYLFGATAFWGGLSMMNSDSELGKFLYLCINLVMIMVGAVLSRRVFAVFGGLGAAGYLGHLAYDVFEDSVLFPFALTAIGLGVIYAGIVWQRHEATITHALRGLLPAPLAALIERRH</sequence>
<feature type="transmembrane region" description="Helical" evidence="1">
    <location>
        <begin position="141"/>
        <end position="159"/>
    </location>
</feature>
<feature type="transmembrane region" description="Helical" evidence="1">
    <location>
        <begin position="71"/>
        <end position="92"/>
    </location>
</feature>
<dbReference type="Proteomes" id="UP000248259">
    <property type="component" value="Unassembled WGS sequence"/>
</dbReference>
<feature type="transmembrane region" description="Helical" evidence="1">
    <location>
        <begin position="226"/>
        <end position="243"/>
    </location>
</feature>
<comment type="caution">
    <text evidence="2">The sequence shown here is derived from an EMBL/GenBank/DDBJ whole genome shotgun (WGS) entry which is preliminary data.</text>
</comment>
<gene>
    <name evidence="2" type="ORF">DNK49_07075</name>
</gene>
<evidence type="ECO:0000313" key="2">
    <source>
        <dbReference type="EMBL" id="PZA17638.1"/>
    </source>
</evidence>
<feature type="transmembrane region" description="Helical" evidence="1">
    <location>
        <begin position="44"/>
        <end position="65"/>
    </location>
</feature>
<evidence type="ECO:0000256" key="1">
    <source>
        <dbReference type="SAM" id="Phobius"/>
    </source>
</evidence>
<evidence type="ECO:0000313" key="3">
    <source>
        <dbReference type="Proteomes" id="UP000248259"/>
    </source>
</evidence>
<keyword evidence="1" id="KW-0812">Transmembrane</keyword>
<keyword evidence="3" id="KW-1185">Reference proteome</keyword>
<keyword evidence="1" id="KW-0472">Membrane</keyword>
<feature type="transmembrane region" description="Helical" evidence="1">
    <location>
        <begin position="166"/>
        <end position="186"/>
    </location>
</feature>
<name>A0A323VBK9_9RHOO</name>
<feature type="transmembrane region" description="Helical" evidence="1">
    <location>
        <begin position="273"/>
        <end position="290"/>
    </location>
</feature>
<dbReference type="EMBL" id="QKOE01000003">
    <property type="protein sequence ID" value="PZA17638.1"/>
    <property type="molecule type" value="Genomic_DNA"/>
</dbReference>
<feature type="transmembrane region" description="Helical" evidence="1">
    <location>
        <begin position="296"/>
        <end position="317"/>
    </location>
</feature>
<keyword evidence="1" id="KW-1133">Transmembrane helix</keyword>